<comment type="caution">
    <text evidence="3">The sequence shown here is derived from an EMBL/GenBank/DDBJ whole genome shotgun (WGS) entry which is preliminary data.</text>
</comment>
<name>A0AAN6PAM8_9PEZI</name>
<dbReference type="PANTHER" id="PTHR43180">
    <property type="entry name" value="3-OXOACYL-(ACYL-CARRIER-PROTEIN) REDUCTASE (AFU_ORTHOLOGUE AFUA_6G11210)"/>
    <property type="match status" value="1"/>
</dbReference>
<dbReference type="Proteomes" id="UP001303115">
    <property type="component" value="Unassembled WGS sequence"/>
</dbReference>
<evidence type="ECO:0000313" key="4">
    <source>
        <dbReference type="Proteomes" id="UP001303115"/>
    </source>
</evidence>
<dbReference type="EMBL" id="MU854464">
    <property type="protein sequence ID" value="KAK4034818.1"/>
    <property type="molecule type" value="Genomic_DNA"/>
</dbReference>
<dbReference type="PRINTS" id="PR00081">
    <property type="entry name" value="GDHRDH"/>
</dbReference>
<dbReference type="InterPro" id="IPR002347">
    <property type="entry name" value="SDR_fam"/>
</dbReference>
<comment type="similarity">
    <text evidence="1">Belongs to the short-chain dehydrogenases/reductases (SDR) family.</text>
</comment>
<evidence type="ECO:0000256" key="2">
    <source>
        <dbReference type="ARBA" id="ARBA00023002"/>
    </source>
</evidence>
<reference evidence="4" key="1">
    <citation type="journal article" date="2023" name="Mol. Phylogenet. Evol.">
        <title>Genome-scale phylogeny and comparative genomics of the fungal order Sordariales.</title>
        <authorList>
            <person name="Hensen N."/>
            <person name="Bonometti L."/>
            <person name="Westerberg I."/>
            <person name="Brannstrom I.O."/>
            <person name="Guillou S."/>
            <person name="Cros-Aarteil S."/>
            <person name="Calhoun S."/>
            <person name="Haridas S."/>
            <person name="Kuo A."/>
            <person name="Mondo S."/>
            <person name="Pangilinan J."/>
            <person name="Riley R."/>
            <person name="LaButti K."/>
            <person name="Andreopoulos B."/>
            <person name="Lipzen A."/>
            <person name="Chen C."/>
            <person name="Yan M."/>
            <person name="Daum C."/>
            <person name="Ng V."/>
            <person name="Clum A."/>
            <person name="Steindorff A."/>
            <person name="Ohm R.A."/>
            <person name="Martin F."/>
            <person name="Silar P."/>
            <person name="Natvig D.O."/>
            <person name="Lalanne C."/>
            <person name="Gautier V."/>
            <person name="Ament-Velasquez S.L."/>
            <person name="Kruys A."/>
            <person name="Hutchinson M.I."/>
            <person name="Powell A.J."/>
            <person name="Barry K."/>
            <person name="Miller A.N."/>
            <person name="Grigoriev I.V."/>
            <person name="Debuchy R."/>
            <person name="Gladieux P."/>
            <person name="Hiltunen Thoren M."/>
            <person name="Johannesson H."/>
        </authorList>
    </citation>
    <scope>NUCLEOTIDE SEQUENCE [LARGE SCALE GENOMIC DNA]</scope>
    <source>
        <strain evidence="4">CBS 284.82</strain>
    </source>
</reference>
<sequence>MPPYSVSAPVSCDVDFETKHIARKTAVVTGGASGIGGAYVRALHAVGLTVVIGDRDLKRGEALAAELEGSRYVQCDVTNWDDQVRLFKTAADVSPSGKIHYVVANAGITRDDEVFAFDGSEPKKPDLSIIEISLHGTLYTTKLALHYFISQNGTEPSPEQEDTCLILIGSGAAFLDVPRSPQYCSTKWANRGIMHVLRRTAFLHGSRVNVISPWYVRTSILSQETFDQVEQSGVEFATKEDAGQCLLRILSDPTVNGRSLFLSPRKWAPRGYLDLDHEDYPGNELMQEIQADQIRNAPVELGLFP</sequence>
<keyword evidence="4" id="KW-1185">Reference proteome</keyword>
<dbReference type="GO" id="GO:0016491">
    <property type="term" value="F:oxidoreductase activity"/>
    <property type="evidence" value="ECO:0007669"/>
    <property type="project" value="UniProtKB-KW"/>
</dbReference>
<dbReference type="Gene3D" id="3.40.50.720">
    <property type="entry name" value="NAD(P)-binding Rossmann-like Domain"/>
    <property type="match status" value="1"/>
</dbReference>
<dbReference type="Pfam" id="PF00106">
    <property type="entry name" value="adh_short"/>
    <property type="match status" value="1"/>
</dbReference>
<dbReference type="InterPro" id="IPR036291">
    <property type="entry name" value="NAD(P)-bd_dom_sf"/>
</dbReference>
<dbReference type="PANTHER" id="PTHR43180:SF31">
    <property type="entry name" value="CHAIN DEHYDROGENASE_REDUCTASE, PUTATIVE (AFU_ORTHOLOGUE AFUA_2G16570)-RELATED"/>
    <property type="match status" value="1"/>
</dbReference>
<evidence type="ECO:0000256" key="1">
    <source>
        <dbReference type="ARBA" id="ARBA00006484"/>
    </source>
</evidence>
<keyword evidence="2" id="KW-0560">Oxidoreductase</keyword>
<organism evidence="3 4">
    <name type="scientific">Parachaetomium inaequale</name>
    <dbReference type="NCBI Taxonomy" id="2588326"/>
    <lineage>
        <taxon>Eukaryota</taxon>
        <taxon>Fungi</taxon>
        <taxon>Dikarya</taxon>
        <taxon>Ascomycota</taxon>
        <taxon>Pezizomycotina</taxon>
        <taxon>Sordariomycetes</taxon>
        <taxon>Sordariomycetidae</taxon>
        <taxon>Sordariales</taxon>
        <taxon>Chaetomiaceae</taxon>
        <taxon>Parachaetomium</taxon>
    </lineage>
</organism>
<protein>
    <submittedName>
        <fullName evidence="3">Uncharacterized protein</fullName>
    </submittedName>
</protein>
<evidence type="ECO:0000313" key="3">
    <source>
        <dbReference type="EMBL" id="KAK4034818.1"/>
    </source>
</evidence>
<dbReference type="AlphaFoldDB" id="A0AAN6PAM8"/>
<gene>
    <name evidence="3" type="ORF">C8A01DRAFT_48862</name>
</gene>
<proteinExistence type="inferred from homology"/>
<dbReference type="SUPFAM" id="SSF51735">
    <property type="entry name" value="NAD(P)-binding Rossmann-fold domains"/>
    <property type="match status" value="1"/>
</dbReference>
<accession>A0AAN6PAM8</accession>